<evidence type="ECO:0000313" key="2">
    <source>
        <dbReference type="Proteomes" id="UP000014974"/>
    </source>
</evidence>
<name>S7X6J9_9BACT</name>
<dbReference type="AlphaFoldDB" id="S7X6J9"/>
<sequence length="38" mass="4239">MIPSPANTRELLSSMIDHLLSSYLSNDLPLRKILGITK</sequence>
<proteinExistence type="predicted"/>
<protein>
    <submittedName>
        <fullName evidence="1">Uncharacterized protein</fullName>
    </submittedName>
</protein>
<organism evidence="1 2">
    <name type="scientific">Cyclobacterium qasimii M12-11B</name>
    <dbReference type="NCBI Taxonomy" id="641524"/>
    <lineage>
        <taxon>Bacteria</taxon>
        <taxon>Pseudomonadati</taxon>
        <taxon>Bacteroidota</taxon>
        <taxon>Cytophagia</taxon>
        <taxon>Cytophagales</taxon>
        <taxon>Cyclobacteriaceae</taxon>
        <taxon>Cyclobacterium</taxon>
    </lineage>
</organism>
<comment type="caution">
    <text evidence="1">The sequence shown here is derived from an EMBL/GenBank/DDBJ whole genome shotgun (WGS) entry which is preliminary data.</text>
</comment>
<accession>S7X6J9</accession>
<dbReference type="Proteomes" id="UP000014974">
    <property type="component" value="Unassembled WGS sequence"/>
</dbReference>
<evidence type="ECO:0000313" key="1">
    <source>
        <dbReference type="EMBL" id="EPR71668.1"/>
    </source>
</evidence>
<reference evidence="1 2" key="1">
    <citation type="journal article" date="2013" name="Genome Announc.">
        <title>Draft Genome Sequence of Cyclobacterium qasimii Strain M12-11BT, Isolated from Arctic Marine Sediment.</title>
        <authorList>
            <person name="Shivaji S."/>
            <person name="Ara S."/>
            <person name="Singh A."/>
            <person name="Kumar Pinnaka A."/>
        </authorList>
    </citation>
    <scope>NUCLEOTIDE SEQUENCE [LARGE SCALE GENOMIC DNA]</scope>
    <source>
        <strain evidence="1 2">M12-11B</strain>
    </source>
</reference>
<gene>
    <name evidence="1" type="ORF">ADICYQ_0139</name>
</gene>
<dbReference type="EMBL" id="ATNM01000004">
    <property type="protein sequence ID" value="EPR71668.1"/>
    <property type="molecule type" value="Genomic_DNA"/>
</dbReference>